<organism evidence="11 12">
    <name type="scientific">Naganishia liquefaciens</name>
    <dbReference type="NCBI Taxonomy" id="104408"/>
    <lineage>
        <taxon>Eukaryota</taxon>
        <taxon>Fungi</taxon>
        <taxon>Dikarya</taxon>
        <taxon>Basidiomycota</taxon>
        <taxon>Agaricomycotina</taxon>
        <taxon>Tremellomycetes</taxon>
        <taxon>Filobasidiales</taxon>
        <taxon>Filobasidiaceae</taxon>
        <taxon>Naganishia</taxon>
    </lineage>
</organism>
<proteinExistence type="inferred from homology"/>
<name>A0A8H3TSL6_9TREE</name>
<keyword evidence="8" id="KW-0175">Coiled coil</keyword>
<keyword evidence="4 9" id="KW-0732">Signal</keyword>
<dbReference type="Gene3D" id="2.70.130.10">
    <property type="entry name" value="Mannose-6-phosphate receptor binding domain"/>
    <property type="match status" value="1"/>
</dbReference>
<accession>A0A8H3TSL6</accession>
<dbReference type="InterPro" id="IPR045149">
    <property type="entry name" value="OS-9-like"/>
</dbReference>
<feature type="coiled-coil region" evidence="8">
    <location>
        <begin position="490"/>
        <end position="517"/>
    </location>
</feature>
<evidence type="ECO:0000256" key="6">
    <source>
        <dbReference type="ARBA" id="ARBA00022824"/>
    </source>
</evidence>
<dbReference type="InterPro" id="IPR009011">
    <property type="entry name" value="Man6P_isomerase_rcpt-bd_dom_sf"/>
</dbReference>
<evidence type="ECO:0000256" key="5">
    <source>
        <dbReference type="ARBA" id="ARBA00022734"/>
    </source>
</evidence>
<evidence type="ECO:0000256" key="2">
    <source>
        <dbReference type="ARBA" id="ARBA00009918"/>
    </source>
</evidence>
<comment type="subcellular location">
    <subcellularLocation>
        <location evidence="1">Endoplasmic reticulum membrane</location>
        <topology evidence="1">Peripheral membrane protein</topology>
        <orientation evidence="1">Lumenal side</orientation>
    </subcellularLocation>
</comment>
<dbReference type="OrthoDB" id="448954at2759"/>
<dbReference type="PANTHER" id="PTHR15414:SF0">
    <property type="entry name" value="ENDOPLASMIC RETICULUM LECTIN 1"/>
    <property type="match status" value="1"/>
</dbReference>
<dbReference type="Proteomes" id="UP000620104">
    <property type="component" value="Unassembled WGS sequence"/>
</dbReference>
<evidence type="ECO:0000259" key="10">
    <source>
        <dbReference type="PROSITE" id="PS51914"/>
    </source>
</evidence>
<comment type="similarity">
    <text evidence="2">Belongs to the OS-9 family.</text>
</comment>
<evidence type="ECO:0000256" key="3">
    <source>
        <dbReference type="ARBA" id="ARBA00018727"/>
    </source>
</evidence>
<evidence type="ECO:0000313" key="12">
    <source>
        <dbReference type="Proteomes" id="UP000620104"/>
    </source>
</evidence>
<dbReference type="PROSITE" id="PS51914">
    <property type="entry name" value="MRH"/>
    <property type="match status" value="1"/>
</dbReference>
<feature type="chain" id="PRO_5034161681" description="Protein OS-9 homolog" evidence="9">
    <location>
        <begin position="27"/>
        <end position="568"/>
    </location>
</feature>
<dbReference type="GO" id="GO:0030970">
    <property type="term" value="P:retrograde protein transport, ER to cytosol"/>
    <property type="evidence" value="ECO:0007669"/>
    <property type="project" value="TreeGrafter"/>
</dbReference>
<dbReference type="GO" id="GO:0005789">
    <property type="term" value="C:endoplasmic reticulum membrane"/>
    <property type="evidence" value="ECO:0007669"/>
    <property type="project" value="UniProtKB-SubCell"/>
</dbReference>
<evidence type="ECO:0000256" key="8">
    <source>
        <dbReference type="SAM" id="Coils"/>
    </source>
</evidence>
<dbReference type="SUPFAM" id="SSF50911">
    <property type="entry name" value="Mannose 6-phosphate receptor domain"/>
    <property type="match status" value="1"/>
</dbReference>
<dbReference type="InterPro" id="IPR044865">
    <property type="entry name" value="MRH_dom"/>
</dbReference>
<evidence type="ECO:0000256" key="1">
    <source>
        <dbReference type="ARBA" id="ARBA00004367"/>
    </source>
</evidence>
<protein>
    <recommendedName>
        <fullName evidence="3">Protein OS-9 homolog</fullName>
    </recommendedName>
</protein>
<dbReference type="AlphaFoldDB" id="A0A8H3TSL6"/>
<gene>
    <name evidence="11" type="ORF">NliqN6_2824</name>
</gene>
<dbReference type="EMBL" id="BLZA01000018">
    <property type="protein sequence ID" value="GHJ86422.1"/>
    <property type="molecule type" value="Genomic_DNA"/>
</dbReference>
<evidence type="ECO:0000313" key="11">
    <source>
        <dbReference type="EMBL" id="GHJ86422.1"/>
    </source>
</evidence>
<dbReference type="GO" id="GO:0005788">
    <property type="term" value="C:endoplasmic reticulum lumen"/>
    <property type="evidence" value="ECO:0007669"/>
    <property type="project" value="TreeGrafter"/>
</dbReference>
<evidence type="ECO:0000256" key="4">
    <source>
        <dbReference type="ARBA" id="ARBA00022729"/>
    </source>
</evidence>
<dbReference type="GO" id="GO:0030246">
    <property type="term" value="F:carbohydrate binding"/>
    <property type="evidence" value="ECO:0007669"/>
    <property type="project" value="UniProtKB-KW"/>
</dbReference>
<feature type="signal peptide" evidence="9">
    <location>
        <begin position="1"/>
        <end position="26"/>
    </location>
</feature>
<sequence>MPSSSIRRRRKASLGIALLIPGLANAALMHRPISNHPIDLYATPRVDIKYLNSFPITRTEAHAWKKLIADNGLQDPQAESQAVVRYDVEAEEVDVAMLGDVFVGTRARDPWDATSQSFTWRIRPVTATTASNSEASKDAYPRLLQLRLPSRMDAAEEIEDWLCMLPSLASLEPKTIINDSASVKQAVAPVDAEACMHSLDHLNGKCLYHRAGWFTYAYCHGSHIRQFREVLNQQTISGQAPKEDEHHEAYDLGVSPATIEDRLTYWSDGSAEMQNDPELELQLAGYEFALAESSLEPELEVIQNTQGRYLVQRWSGGTICDMTGMPRRIEIQFHCRMGGIDEISSIKEIATCQYLMTIHSPHLCSLPGFHIPTIDDEPAQPVRCRRIIPDNQHANITVTVRPPKPHDTEEEHMDRVRIRGDDFPRGYPVPPHGAAWQLRQQRKGGRVKYPSIEADVAAQTVVVKGAKKARKSAKAIEAEQMDEDSHKAWLAEERAKKIALRENIERVAEETKRIQRDLWNQRWDVKVVRKFGWLLGVDEQEYREWWEGMMDELEEEDARESEKRRMKV</sequence>
<keyword evidence="6" id="KW-0256">Endoplasmic reticulum</keyword>
<feature type="domain" description="MRH" evidence="10">
    <location>
        <begin position="204"/>
        <end position="366"/>
    </location>
</feature>
<evidence type="ECO:0000256" key="7">
    <source>
        <dbReference type="ARBA" id="ARBA00023157"/>
    </source>
</evidence>
<keyword evidence="5" id="KW-0430">Lectin</keyword>
<dbReference type="PANTHER" id="PTHR15414">
    <property type="entry name" value="OS-9-RELATED"/>
    <property type="match status" value="1"/>
</dbReference>
<dbReference type="InterPro" id="IPR012913">
    <property type="entry name" value="OS9-like_dom"/>
</dbReference>
<dbReference type="GO" id="GO:0030968">
    <property type="term" value="P:endoplasmic reticulum unfolded protein response"/>
    <property type="evidence" value="ECO:0007669"/>
    <property type="project" value="InterPro"/>
</dbReference>
<comment type="caution">
    <text evidence="11">The sequence shown here is derived from an EMBL/GenBank/DDBJ whole genome shotgun (WGS) entry which is preliminary data.</text>
</comment>
<keyword evidence="12" id="KW-1185">Reference proteome</keyword>
<evidence type="ECO:0000256" key="9">
    <source>
        <dbReference type="SAM" id="SignalP"/>
    </source>
</evidence>
<keyword evidence="7" id="KW-1015">Disulfide bond</keyword>
<reference evidence="11" key="1">
    <citation type="submission" date="2020-07" db="EMBL/GenBank/DDBJ databases">
        <title>Draft Genome Sequence of a Deep-Sea Yeast, Naganishia (Cryptococcus) liquefaciens strain N6.</title>
        <authorList>
            <person name="Han Y.W."/>
            <person name="Kajitani R."/>
            <person name="Morimoto H."/>
            <person name="Parhat M."/>
            <person name="Tsubouchi H."/>
            <person name="Bakenova O."/>
            <person name="Ogata M."/>
            <person name="Argunhan B."/>
            <person name="Aoki R."/>
            <person name="Kajiwara S."/>
            <person name="Itoh T."/>
            <person name="Iwasaki H."/>
        </authorList>
    </citation>
    <scope>NUCLEOTIDE SEQUENCE</scope>
    <source>
        <strain evidence="11">N6</strain>
    </source>
</reference>
<dbReference type="Pfam" id="PF07915">
    <property type="entry name" value="PRKCSH"/>
    <property type="match status" value="1"/>
</dbReference>